<comment type="caution">
    <text evidence="2">The sequence shown here is derived from an EMBL/GenBank/DDBJ whole genome shotgun (WGS) entry which is preliminary data.</text>
</comment>
<evidence type="ECO:0000313" key="2">
    <source>
        <dbReference type="EMBL" id="TDK26457.1"/>
    </source>
</evidence>
<dbReference type="Gene3D" id="2.30.30.1060">
    <property type="match status" value="1"/>
</dbReference>
<accession>A0A4R5TYX1</accession>
<dbReference type="InterPro" id="IPR021331">
    <property type="entry name" value="Hva1_TUDOR"/>
</dbReference>
<keyword evidence="3" id="KW-1185">Reference proteome</keyword>
<feature type="domain" description="Hypervirulence associated protein TUDOR" evidence="1">
    <location>
        <begin position="6"/>
        <end position="64"/>
    </location>
</feature>
<protein>
    <submittedName>
        <fullName evidence="2">DUF2945 domain-containing protein</fullName>
    </submittedName>
</protein>
<dbReference type="AlphaFoldDB" id="A0A4R5TYX1"/>
<gene>
    <name evidence="2" type="ORF">E2F48_04460</name>
</gene>
<dbReference type="RefSeq" id="WP_133402819.1">
    <property type="nucleotide sequence ID" value="NZ_SMTK01000002.1"/>
</dbReference>
<evidence type="ECO:0000259" key="1">
    <source>
        <dbReference type="Pfam" id="PF11160"/>
    </source>
</evidence>
<dbReference type="Pfam" id="PF11160">
    <property type="entry name" value="Hva1_TUDOR"/>
    <property type="match status" value="1"/>
</dbReference>
<reference evidence="2 3" key="1">
    <citation type="submission" date="2019-03" db="EMBL/GenBank/DDBJ databases">
        <title>Arthrobacter sp. nov., an bacterium isolated from biocrust in Mu Us Desert.</title>
        <authorList>
            <person name="Lixiong L."/>
        </authorList>
    </citation>
    <scope>NUCLEOTIDE SEQUENCE [LARGE SCALE GENOMIC DNA]</scope>
    <source>
        <strain evidence="2 3">SLN-3</strain>
    </source>
</reference>
<proteinExistence type="predicted"/>
<dbReference type="Proteomes" id="UP000295411">
    <property type="component" value="Unassembled WGS sequence"/>
</dbReference>
<name>A0A4R5TYX1_9MICC</name>
<dbReference type="EMBL" id="SMTK01000002">
    <property type="protein sequence ID" value="TDK26457.1"/>
    <property type="molecule type" value="Genomic_DNA"/>
</dbReference>
<evidence type="ECO:0000313" key="3">
    <source>
        <dbReference type="Proteomes" id="UP000295411"/>
    </source>
</evidence>
<dbReference type="OrthoDB" id="71751at2"/>
<sequence>MSFRKGEKVTWNTPQGTTEGKVVEKREKEFTFDGQKFKASSDEPYYIVESAKSGKQAAHKQSALSKPS</sequence>
<organism evidence="2 3">
    <name type="scientific">Arthrobacter crusticola</name>
    <dbReference type="NCBI Taxonomy" id="2547960"/>
    <lineage>
        <taxon>Bacteria</taxon>
        <taxon>Bacillati</taxon>
        <taxon>Actinomycetota</taxon>
        <taxon>Actinomycetes</taxon>
        <taxon>Micrococcales</taxon>
        <taxon>Micrococcaceae</taxon>
        <taxon>Arthrobacter</taxon>
    </lineage>
</organism>